<comment type="caution">
    <text evidence="4">The sequence shown here is derived from an EMBL/GenBank/DDBJ whole genome shotgun (WGS) entry which is preliminary data.</text>
</comment>
<dbReference type="AlphaFoldDB" id="A0A437H1M0"/>
<dbReference type="GO" id="GO:0016747">
    <property type="term" value="F:acyltransferase activity, transferring groups other than amino-acyl groups"/>
    <property type="evidence" value="ECO:0007669"/>
    <property type="project" value="InterPro"/>
</dbReference>
<evidence type="ECO:0000313" key="5">
    <source>
        <dbReference type="Proteomes" id="UP000283003"/>
    </source>
</evidence>
<feature type="domain" description="N-acetyltransferase" evidence="3">
    <location>
        <begin position="1"/>
        <end position="153"/>
    </location>
</feature>
<accession>A0A437H1M0</accession>
<proteinExistence type="predicted"/>
<dbReference type="Proteomes" id="UP000283003">
    <property type="component" value="Unassembled WGS sequence"/>
</dbReference>
<evidence type="ECO:0000256" key="1">
    <source>
        <dbReference type="ARBA" id="ARBA00022679"/>
    </source>
</evidence>
<keyword evidence="1 4" id="KW-0808">Transferase</keyword>
<reference evidence="4 5" key="1">
    <citation type="submission" date="2018-12" db="EMBL/GenBank/DDBJ databases">
        <title>Croceicoccus ponticola sp. nov., a lipolytic bacterium isolated from seawater.</title>
        <authorList>
            <person name="Yoon J.-H."/>
        </authorList>
    </citation>
    <scope>NUCLEOTIDE SEQUENCE [LARGE SCALE GENOMIC DNA]</scope>
    <source>
        <strain evidence="4 5">GM-16</strain>
    </source>
</reference>
<sequence length="157" mass="17570">MMATRAEIRGMMDVMLAAFDPKYGEAWNEQQLTSSMIVPGTRFAIIDSAGVVGPPSPSVRTAGFYLVRQVIDEEELLLIAVNPEYRRNGLASQLMRHLFASAAERGTRRVFLEMRADNEAGYFYENFGFETVGLRKSYYRGADGNMRDAKTLSVPIS</sequence>
<evidence type="ECO:0000259" key="3">
    <source>
        <dbReference type="PROSITE" id="PS51186"/>
    </source>
</evidence>
<dbReference type="InterPro" id="IPR000182">
    <property type="entry name" value="GNAT_dom"/>
</dbReference>
<organism evidence="4 5">
    <name type="scientific">Croceicoccus ponticola</name>
    <dbReference type="NCBI Taxonomy" id="2217664"/>
    <lineage>
        <taxon>Bacteria</taxon>
        <taxon>Pseudomonadati</taxon>
        <taxon>Pseudomonadota</taxon>
        <taxon>Alphaproteobacteria</taxon>
        <taxon>Sphingomonadales</taxon>
        <taxon>Erythrobacteraceae</taxon>
        <taxon>Croceicoccus</taxon>
    </lineage>
</organism>
<dbReference type="OrthoDB" id="9804026at2"/>
<evidence type="ECO:0000256" key="2">
    <source>
        <dbReference type="ARBA" id="ARBA00023315"/>
    </source>
</evidence>
<protein>
    <submittedName>
        <fullName evidence="4">GNAT family N-acetyltransferase</fullName>
    </submittedName>
</protein>
<keyword evidence="2" id="KW-0012">Acyltransferase</keyword>
<dbReference type="Gene3D" id="3.40.630.30">
    <property type="match status" value="1"/>
</dbReference>
<keyword evidence="5" id="KW-1185">Reference proteome</keyword>
<evidence type="ECO:0000313" key="4">
    <source>
        <dbReference type="EMBL" id="RVQ69520.1"/>
    </source>
</evidence>
<dbReference type="PANTHER" id="PTHR43420">
    <property type="entry name" value="ACETYLTRANSFERASE"/>
    <property type="match status" value="1"/>
</dbReference>
<dbReference type="InterPro" id="IPR016181">
    <property type="entry name" value="Acyl_CoA_acyltransferase"/>
</dbReference>
<name>A0A437H1M0_9SPHN</name>
<dbReference type="EMBL" id="RXOL01000001">
    <property type="protein sequence ID" value="RVQ69520.1"/>
    <property type="molecule type" value="Genomic_DNA"/>
</dbReference>
<dbReference type="SUPFAM" id="SSF55729">
    <property type="entry name" value="Acyl-CoA N-acyltransferases (Nat)"/>
    <property type="match status" value="1"/>
</dbReference>
<dbReference type="InterPro" id="IPR050680">
    <property type="entry name" value="YpeA/RimI_acetyltransf"/>
</dbReference>
<dbReference type="PANTHER" id="PTHR43420:SF44">
    <property type="entry name" value="ACETYLTRANSFERASE YPEA"/>
    <property type="match status" value="1"/>
</dbReference>
<dbReference type="Pfam" id="PF13508">
    <property type="entry name" value="Acetyltransf_7"/>
    <property type="match status" value="1"/>
</dbReference>
<dbReference type="PROSITE" id="PS51186">
    <property type="entry name" value="GNAT"/>
    <property type="match status" value="1"/>
</dbReference>
<dbReference type="CDD" id="cd04301">
    <property type="entry name" value="NAT_SF"/>
    <property type="match status" value="1"/>
</dbReference>
<gene>
    <name evidence="4" type="ORF">EKN06_04950</name>
</gene>